<accession>A0A5B8FYI0</accession>
<dbReference type="KEGG" id="ppru:FDP22_11905"/>
<evidence type="ECO:0000256" key="3">
    <source>
        <dbReference type="ARBA" id="ARBA00023163"/>
    </source>
</evidence>
<dbReference type="SMART" id="SM00895">
    <property type="entry name" value="FCD"/>
    <property type="match status" value="1"/>
</dbReference>
<organism evidence="6 7">
    <name type="scientific">Paroceanicella profunda</name>
    <dbReference type="NCBI Taxonomy" id="2579971"/>
    <lineage>
        <taxon>Bacteria</taxon>
        <taxon>Pseudomonadati</taxon>
        <taxon>Pseudomonadota</taxon>
        <taxon>Alphaproteobacteria</taxon>
        <taxon>Rhodobacterales</taxon>
        <taxon>Paracoccaceae</taxon>
        <taxon>Paroceanicella</taxon>
    </lineage>
</organism>
<reference evidence="6 7" key="1">
    <citation type="submission" date="2019-06" db="EMBL/GenBank/DDBJ databases">
        <title>Genome sequence of Rhodobacteraceae bacterium D4M1.</title>
        <authorList>
            <person name="Cao J."/>
        </authorList>
    </citation>
    <scope>NUCLEOTIDE SEQUENCE [LARGE SCALE GENOMIC DNA]</scope>
    <source>
        <strain evidence="6 7">D4M1</strain>
    </source>
</reference>
<name>A0A5B8FYI0_9RHOB</name>
<dbReference type="Proteomes" id="UP000305888">
    <property type="component" value="Chromosome"/>
</dbReference>
<dbReference type="OrthoDB" id="7618373at2"/>
<evidence type="ECO:0000313" key="7">
    <source>
        <dbReference type="Proteomes" id="UP000305888"/>
    </source>
</evidence>
<sequence length="279" mass="31023">MIAPGRAGGKRGMAAGTASQPESEKGKVLTTLETEVTLRVQRRDTEDRHLAPPDSRKDAVFVALRHAIIEQMIMPGSLLSPADLGEEFGIGPERTHHALMTLVEEGMAEITPGLQFHVADPQLAEAGGLFEMRRCLEADVVRRLIRRLTAGHLDAIEAHLRLQERVRVSGGARAIRVAGEFHILLAELSCPAIMVRYVRETVSRSCFVLALFARPWSADMSLREHSGIFEALRAQDTTLGMARMEHHIDLVEQRAAIDGRRSHPDFAAILRRYVEDFTR</sequence>
<dbReference type="InterPro" id="IPR036388">
    <property type="entry name" value="WH-like_DNA-bd_sf"/>
</dbReference>
<keyword evidence="1" id="KW-0805">Transcription regulation</keyword>
<feature type="region of interest" description="Disordered" evidence="4">
    <location>
        <begin position="1"/>
        <end position="29"/>
    </location>
</feature>
<keyword evidence="2" id="KW-0238">DNA-binding</keyword>
<evidence type="ECO:0000259" key="5">
    <source>
        <dbReference type="SMART" id="SM00895"/>
    </source>
</evidence>
<dbReference type="PANTHER" id="PTHR43537">
    <property type="entry name" value="TRANSCRIPTIONAL REGULATOR, GNTR FAMILY"/>
    <property type="match status" value="1"/>
</dbReference>
<evidence type="ECO:0000256" key="4">
    <source>
        <dbReference type="SAM" id="MobiDB-lite"/>
    </source>
</evidence>
<evidence type="ECO:0000313" key="6">
    <source>
        <dbReference type="EMBL" id="QDL92420.1"/>
    </source>
</evidence>
<feature type="compositionally biased region" description="Gly residues" evidence="4">
    <location>
        <begin position="1"/>
        <end position="11"/>
    </location>
</feature>
<evidence type="ECO:0000256" key="2">
    <source>
        <dbReference type="ARBA" id="ARBA00023125"/>
    </source>
</evidence>
<evidence type="ECO:0000256" key="1">
    <source>
        <dbReference type="ARBA" id="ARBA00023015"/>
    </source>
</evidence>
<protein>
    <submittedName>
        <fullName evidence="6">GntR family transcriptional regulator</fullName>
    </submittedName>
</protein>
<feature type="domain" description="GntR C-terminal" evidence="5">
    <location>
        <begin position="128"/>
        <end position="250"/>
    </location>
</feature>
<dbReference type="InterPro" id="IPR011711">
    <property type="entry name" value="GntR_C"/>
</dbReference>
<dbReference type="Gene3D" id="1.20.120.530">
    <property type="entry name" value="GntR ligand-binding domain-like"/>
    <property type="match status" value="1"/>
</dbReference>
<keyword evidence="7" id="KW-1185">Reference proteome</keyword>
<proteinExistence type="predicted"/>
<dbReference type="InterPro" id="IPR036390">
    <property type="entry name" value="WH_DNA-bd_sf"/>
</dbReference>
<dbReference type="SUPFAM" id="SSF48008">
    <property type="entry name" value="GntR ligand-binding domain-like"/>
    <property type="match status" value="1"/>
</dbReference>
<dbReference type="GO" id="GO:0003677">
    <property type="term" value="F:DNA binding"/>
    <property type="evidence" value="ECO:0007669"/>
    <property type="project" value="UniProtKB-KW"/>
</dbReference>
<dbReference type="Pfam" id="PF07729">
    <property type="entry name" value="FCD"/>
    <property type="match status" value="1"/>
</dbReference>
<dbReference type="InterPro" id="IPR008920">
    <property type="entry name" value="TF_FadR/GntR_C"/>
</dbReference>
<dbReference type="EMBL" id="CP040818">
    <property type="protein sequence ID" value="QDL92420.1"/>
    <property type="molecule type" value="Genomic_DNA"/>
</dbReference>
<dbReference type="AlphaFoldDB" id="A0A5B8FYI0"/>
<dbReference type="SUPFAM" id="SSF46785">
    <property type="entry name" value="Winged helix' DNA-binding domain"/>
    <property type="match status" value="1"/>
</dbReference>
<dbReference type="Gene3D" id="1.10.10.10">
    <property type="entry name" value="Winged helix-like DNA-binding domain superfamily/Winged helix DNA-binding domain"/>
    <property type="match status" value="1"/>
</dbReference>
<dbReference type="PANTHER" id="PTHR43537:SF53">
    <property type="entry name" value="HTH-TYPE TRANSCRIPTIONAL REPRESSOR NANR"/>
    <property type="match status" value="1"/>
</dbReference>
<keyword evidence="3" id="KW-0804">Transcription</keyword>
<gene>
    <name evidence="6" type="ORF">FDP22_11905</name>
</gene>